<evidence type="ECO:0000259" key="5">
    <source>
        <dbReference type="Pfam" id="PF00391"/>
    </source>
</evidence>
<dbReference type="GO" id="GO:0016772">
    <property type="term" value="F:transferase activity, transferring phosphorus-containing groups"/>
    <property type="evidence" value="ECO:0007669"/>
    <property type="project" value="InterPro"/>
</dbReference>
<dbReference type="Gene3D" id="1.10.274.10">
    <property type="entry name" value="PtsI, HPr-binding domain"/>
    <property type="match status" value="1"/>
</dbReference>
<reference evidence="7 8" key="1">
    <citation type="submission" date="2018-10" db="EMBL/GenBank/DDBJ databases">
        <title>Anaerotruncus faecis sp. nov., isolated from human feces.</title>
        <authorList>
            <person name="Wang Y.-J."/>
        </authorList>
    </citation>
    <scope>NUCLEOTIDE SEQUENCE [LARGE SCALE GENOMIC DNA]</scope>
    <source>
        <strain evidence="7 8">22A2-44</strain>
    </source>
</reference>
<dbReference type="PANTHER" id="PTHR46244">
    <property type="entry name" value="PHOSPHOENOLPYRUVATE-PROTEIN PHOSPHOTRANSFERASE"/>
    <property type="match status" value="1"/>
</dbReference>
<dbReference type="Gene3D" id="3.50.30.10">
    <property type="entry name" value="Phosphohistidine domain"/>
    <property type="match status" value="1"/>
</dbReference>
<comment type="similarity">
    <text evidence="1">Belongs to the PEP-utilizing enzyme family.</text>
</comment>
<dbReference type="AlphaFoldDB" id="A0A498D009"/>
<dbReference type="InterPro" id="IPR036618">
    <property type="entry name" value="PtsI_HPr-bd_sf"/>
</dbReference>
<feature type="domain" description="PEP-utilising enzyme mobile" evidence="5">
    <location>
        <begin position="154"/>
        <end position="226"/>
    </location>
</feature>
<feature type="domain" description="Phosphotransferase system enzyme I N-terminal" evidence="6">
    <location>
        <begin position="5"/>
        <end position="126"/>
    </location>
</feature>
<dbReference type="EMBL" id="RCHT01000014">
    <property type="protein sequence ID" value="RLL10363.1"/>
    <property type="molecule type" value="Genomic_DNA"/>
</dbReference>
<dbReference type="Proteomes" id="UP000276301">
    <property type="component" value="Unassembled WGS sequence"/>
</dbReference>
<evidence type="ECO:0000313" key="8">
    <source>
        <dbReference type="Proteomes" id="UP000276301"/>
    </source>
</evidence>
<protein>
    <recommendedName>
        <fullName evidence="2">Phosphoenolpyruvate-protein phosphotransferase</fullName>
    </recommendedName>
    <alternativeName>
        <fullName evidence="4">Phosphotransferase system, enzyme I</fullName>
    </alternativeName>
</protein>
<name>A0A498D009_9FIRM</name>
<dbReference type="SUPFAM" id="SSF47831">
    <property type="entry name" value="Enzyme I of the PEP:sugar phosphotransferase system HPr-binding (sub)domain"/>
    <property type="match status" value="1"/>
</dbReference>
<dbReference type="RefSeq" id="WP_101549784.1">
    <property type="nucleotide sequence ID" value="NZ_DBFBJK010000353.1"/>
</dbReference>
<dbReference type="InterPro" id="IPR036637">
    <property type="entry name" value="Phosphohistidine_dom_sf"/>
</dbReference>
<evidence type="ECO:0000256" key="2">
    <source>
        <dbReference type="ARBA" id="ARBA00016544"/>
    </source>
</evidence>
<dbReference type="Pfam" id="PF05524">
    <property type="entry name" value="PEP-utilisers_N"/>
    <property type="match status" value="1"/>
</dbReference>
<evidence type="ECO:0000256" key="4">
    <source>
        <dbReference type="ARBA" id="ARBA00033235"/>
    </source>
</evidence>
<accession>A0A498D009</accession>
<dbReference type="GO" id="GO:0009401">
    <property type="term" value="P:phosphoenolpyruvate-dependent sugar phosphotransferase system"/>
    <property type="evidence" value="ECO:0007669"/>
    <property type="project" value="InterPro"/>
</dbReference>
<comment type="caution">
    <text evidence="7">The sequence shown here is derived from an EMBL/GenBank/DDBJ whole genome shotgun (WGS) entry which is preliminary data.</text>
</comment>
<gene>
    <name evidence="7" type="ORF">D4A47_08900</name>
</gene>
<evidence type="ECO:0000256" key="3">
    <source>
        <dbReference type="ARBA" id="ARBA00022679"/>
    </source>
</evidence>
<dbReference type="InterPro" id="IPR050499">
    <property type="entry name" value="PEP-utilizing_PTS_enzyme"/>
</dbReference>
<keyword evidence="8" id="KW-1185">Reference proteome</keyword>
<organism evidence="7 8">
    <name type="scientific">Anaerotruncus massiliensis</name>
    <name type="common">ex Liu et al. 2021</name>
    <dbReference type="NCBI Taxonomy" id="2321404"/>
    <lineage>
        <taxon>Bacteria</taxon>
        <taxon>Bacillati</taxon>
        <taxon>Bacillota</taxon>
        <taxon>Clostridia</taxon>
        <taxon>Eubacteriales</taxon>
        <taxon>Oscillospiraceae</taxon>
        <taxon>Anaerotruncus</taxon>
    </lineage>
</organism>
<evidence type="ECO:0000256" key="1">
    <source>
        <dbReference type="ARBA" id="ARBA00007837"/>
    </source>
</evidence>
<evidence type="ECO:0000259" key="6">
    <source>
        <dbReference type="Pfam" id="PF05524"/>
    </source>
</evidence>
<dbReference type="PANTHER" id="PTHR46244:SF3">
    <property type="entry name" value="PHOSPHOENOLPYRUVATE-PROTEIN PHOSPHOTRANSFERASE"/>
    <property type="match status" value="1"/>
</dbReference>
<dbReference type="InterPro" id="IPR008279">
    <property type="entry name" value="PEP-util_enz_mobile_dom"/>
</dbReference>
<evidence type="ECO:0000313" key="7">
    <source>
        <dbReference type="EMBL" id="RLL10363.1"/>
    </source>
</evidence>
<sequence>MERLTGIGGSGGLVFGRLHFFDNSVRQVGPCPAADSRVELERFEAARAETLGILDALQLRAQEEAGPDEARIFEIHRIMLTDPDFEDRVTDRIVRQGLTAEYAVQEAGRELAQMLAAMDDAYMRERSADVTDVCNGVMRRLRGEKEADLPGRGPEPWVLAARHLLPSEVVRIERGRVLALVTSGGSQMSHACILARTMGVPAVTRVGERLFTLREGGVVVVNGFTGEVFADPDERTLMAVREGCQGPRGQSG</sequence>
<dbReference type="SUPFAM" id="SSF52009">
    <property type="entry name" value="Phosphohistidine domain"/>
    <property type="match status" value="1"/>
</dbReference>
<proteinExistence type="inferred from homology"/>
<dbReference type="InterPro" id="IPR008731">
    <property type="entry name" value="PTS_EIN"/>
</dbReference>
<keyword evidence="3" id="KW-0808">Transferase</keyword>
<dbReference type="Pfam" id="PF00391">
    <property type="entry name" value="PEP-utilizers"/>
    <property type="match status" value="1"/>
</dbReference>